<feature type="transmembrane region" description="Helical" evidence="1">
    <location>
        <begin position="15"/>
        <end position="36"/>
    </location>
</feature>
<protein>
    <submittedName>
        <fullName evidence="2">Uncharacterized protein</fullName>
    </submittedName>
</protein>
<dbReference type="EMBL" id="CP002219">
    <property type="protein sequence ID" value="ADQ06061.1"/>
    <property type="molecule type" value="Genomic_DNA"/>
</dbReference>
<evidence type="ECO:0000313" key="2">
    <source>
        <dbReference type="EMBL" id="ADQ06061.1"/>
    </source>
</evidence>
<gene>
    <name evidence="2" type="ordered locus">Calhy_0313</name>
</gene>
<reference evidence="2 3" key="2">
    <citation type="journal article" date="2011" name="J. Bacteriol.">
        <title>Complete genome sequences for the anaerobic, extremely thermophilic plant biomass-degrading bacteria Caldicellulosiruptor hydrothermalis, Caldicellulosiruptor kristjanssonii, Caldicellulosiruptor kronotskyensis, Caldicellulosiruptor owensenis, and Caldicellulosiruptor lactoaceticus.</title>
        <authorList>
            <person name="Blumer-Schuette S.E."/>
            <person name="Ozdemir I."/>
            <person name="Mistry D."/>
            <person name="Lucas S."/>
            <person name="Lapidus A."/>
            <person name="Cheng J.F."/>
            <person name="Goodwin L.A."/>
            <person name="Pitluck S."/>
            <person name="Land M.L."/>
            <person name="Hauser L.J."/>
            <person name="Woyke T."/>
            <person name="Mikhailova N."/>
            <person name="Pati A."/>
            <person name="Kyrpides N.C."/>
            <person name="Ivanova N."/>
            <person name="Detter J.C."/>
            <person name="Walston-Davenport K."/>
            <person name="Han S."/>
            <person name="Adams M.W."/>
            <person name="Kelly R.M."/>
        </authorList>
    </citation>
    <scope>NUCLEOTIDE SEQUENCE [LARGE SCALE GENOMIC DNA]</scope>
    <source>
        <strain evidence="3">DSM 18901 / VKM B-2411 / 108</strain>
    </source>
</reference>
<keyword evidence="1" id="KW-0812">Transmembrane</keyword>
<accession>E4QBF9</accession>
<name>E4QBF9_CALH1</name>
<dbReference type="AlphaFoldDB" id="E4QBF9"/>
<keyword evidence="3" id="KW-1185">Reference proteome</keyword>
<dbReference type="KEGG" id="chd:Calhy_0313"/>
<dbReference type="OrthoDB" id="1716909at2"/>
<dbReference type="HOGENOM" id="CLU_890481_0_0_9"/>
<dbReference type="RefSeq" id="WP_013402270.1">
    <property type="nucleotide sequence ID" value="NC_014652.1"/>
</dbReference>
<feature type="transmembrane region" description="Helical" evidence="1">
    <location>
        <begin position="57"/>
        <end position="78"/>
    </location>
</feature>
<dbReference type="STRING" id="632292.Calhy_0313"/>
<proteinExistence type="predicted"/>
<dbReference type="Gene3D" id="3.40.140.10">
    <property type="entry name" value="Cytidine Deaminase, domain 2"/>
    <property type="match status" value="1"/>
</dbReference>
<keyword evidence="1" id="KW-0472">Membrane</keyword>
<dbReference type="Proteomes" id="UP000006890">
    <property type="component" value="Chromosome"/>
</dbReference>
<evidence type="ECO:0000256" key="1">
    <source>
        <dbReference type="SAM" id="Phobius"/>
    </source>
</evidence>
<reference key="1">
    <citation type="submission" date="2010-09" db="EMBL/GenBank/DDBJ databases">
        <title>Complete sequence of Caldicellulosiruptor hydrothermalis 108.</title>
        <authorList>
            <consortium name="US DOE Joint Genome Institute"/>
            <person name="Lucas S."/>
            <person name="Copeland A."/>
            <person name="Lapidus A."/>
            <person name="Cheng J.-F."/>
            <person name="Bruce D."/>
            <person name="Goodwin L."/>
            <person name="Pitluck S."/>
            <person name="Davenport K."/>
            <person name="Detter J.C."/>
            <person name="Han C."/>
            <person name="Tapia R."/>
            <person name="Land M."/>
            <person name="Hauser L."/>
            <person name="Chang Y.-J."/>
            <person name="Jeffries C."/>
            <person name="Kyrpides N."/>
            <person name="Ivanova N."/>
            <person name="Mikhailova N."/>
            <person name="Blumer-Schuette S.E."/>
            <person name="Kelly R.M."/>
            <person name="Woyke T."/>
        </authorList>
    </citation>
    <scope>NUCLEOTIDE SEQUENCE</scope>
    <source>
        <strain>108</strain>
    </source>
</reference>
<keyword evidence="1" id="KW-1133">Transmembrane helix</keyword>
<evidence type="ECO:0000313" key="3">
    <source>
        <dbReference type="Proteomes" id="UP000006890"/>
    </source>
</evidence>
<sequence length="312" mass="36730">MEQFISTIFYWVKKVLYFLFGSEGIKSLIAIFYFFTDRQKYEQIINQIPAVALSDDIGTALVLEVILIAIEAAIYIWLVKKIRYAFMWLRRNARRMPVFNLKPGVVLCLVPRRKITITSQKDAIRVLKTLKNYNRSLKKFILCHEISMTLLLDENNELLLACIDNHGDCWEVNSMAHEVVYSYNTSFNGKCKKVIVAHTHPARVDKNMVYIESTTFPSKNDYNSYEFIKRAIHPVKVLDDLVLPALDHERVFSIATNKLLPKKRFRRLPNMYFREVFNTFKEDKALHPTMIGIRLLYREKKYTPKKEEVFAR</sequence>
<organism evidence="2 3">
    <name type="scientific">Caldicellulosiruptor hydrothermalis (strain DSM 18901 / VKM B-2411 / 108)</name>
    <dbReference type="NCBI Taxonomy" id="632292"/>
    <lineage>
        <taxon>Bacteria</taxon>
        <taxon>Bacillati</taxon>
        <taxon>Bacillota</taxon>
        <taxon>Bacillota incertae sedis</taxon>
        <taxon>Caldicellulosiruptorales</taxon>
        <taxon>Caldicellulosiruptoraceae</taxon>
        <taxon>Caldicellulosiruptor</taxon>
    </lineage>
</organism>